<evidence type="ECO:0000256" key="7">
    <source>
        <dbReference type="ARBA" id="ARBA00022763"/>
    </source>
</evidence>
<proteinExistence type="inferred from homology"/>
<evidence type="ECO:0000256" key="10">
    <source>
        <dbReference type="ARBA" id="ARBA00023172"/>
    </source>
</evidence>
<dbReference type="InterPro" id="IPR011335">
    <property type="entry name" value="Restrct_endonuc-II-like"/>
</dbReference>
<keyword evidence="3" id="KW-0963">Cytoplasm</keyword>
<dbReference type="Pfam" id="PF03838">
    <property type="entry name" value="RecU"/>
    <property type="match status" value="1"/>
</dbReference>
<organism evidence="14 15">
    <name type="scientific">Claveliimonas bilis</name>
    <dbReference type="NCBI Taxonomy" id="3028070"/>
    <lineage>
        <taxon>Bacteria</taxon>
        <taxon>Bacillati</taxon>
        <taxon>Bacillota</taxon>
        <taxon>Clostridia</taxon>
        <taxon>Lachnospirales</taxon>
        <taxon>Lachnospiraceae</taxon>
        <taxon>Claveliimonas</taxon>
    </lineage>
</organism>
<dbReference type="Proteomes" id="UP001305815">
    <property type="component" value="Chromosome"/>
</dbReference>
<comment type="subcellular location">
    <subcellularLocation>
        <location evidence="2">Cytoplasm</location>
    </subcellularLocation>
</comment>
<evidence type="ECO:0000313" key="15">
    <source>
        <dbReference type="Proteomes" id="UP001305815"/>
    </source>
</evidence>
<protein>
    <recommendedName>
        <fullName evidence="13">Holliday junction resolvase RecU</fullName>
    </recommendedName>
</protein>
<keyword evidence="5" id="KW-0479">Metal-binding</keyword>
<dbReference type="Gene3D" id="3.40.1350.10">
    <property type="match status" value="1"/>
</dbReference>
<keyword evidence="6" id="KW-0255">Endonuclease</keyword>
<dbReference type="InterPro" id="IPR011856">
    <property type="entry name" value="tRNA_endonuc-like_dom_sf"/>
</dbReference>
<evidence type="ECO:0000256" key="4">
    <source>
        <dbReference type="ARBA" id="ARBA00022722"/>
    </source>
</evidence>
<gene>
    <name evidence="14" type="ORF">Lac1_14000</name>
</gene>
<dbReference type="RefSeq" id="WP_316266862.1">
    <property type="nucleotide sequence ID" value="NZ_AP027742.1"/>
</dbReference>
<evidence type="ECO:0000256" key="9">
    <source>
        <dbReference type="ARBA" id="ARBA00022842"/>
    </source>
</evidence>
<dbReference type="EMBL" id="AP027742">
    <property type="protein sequence ID" value="BDZ77217.1"/>
    <property type="molecule type" value="Genomic_DNA"/>
</dbReference>
<keyword evidence="15" id="KW-1185">Reference proteome</keyword>
<keyword evidence="4" id="KW-0540">Nuclease</keyword>
<keyword evidence="9" id="KW-0460">Magnesium</keyword>
<evidence type="ECO:0000256" key="1">
    <source>
        <dbReference type="ARBA" id="ARBA00001946"/>
    </source>
</evidence>
<reference evidence="15" key="1">
    <citation type="journal article" date="2023" name="Int. J. Syst. Evol. Microbiol.">
        <title>Claveliimonas bilis gen. nov., sp. nov., deoxycholic acid-producing bacteria isolated from human faeces, and reclassification of Sellimonas monacensis Zenner et al. 2021 as Claveliimonas monacensis comb. nov.</title>
        <authorList>
            <person name="Hisatomi A."/>
            <person name="Kastawa N.W.E.P.G."/>
            <person name="Song I."/>
            <person name="Ohkuma M."/>
            <person name="Fukiya S."/>
            <person name="Sakamoto M."/>
        </authorList>
    </citation>
    <scope>NUCLEOTIDE SEQUENCE [LARGE SCALE GENOMIC DNA]</scope>
    <source>
        <strain evidence="15">12BBH14</strain>
    </source>
</reference>
<evidence type="ECO:0000256" key="3">
    <source>
        <dbReference type="ARBA" id="ARBA00022490"/>
    </source>
</evidence>
<evidence type="ECO:0000256" key="6">
    <source>
        <dbReference type="ARBA" id="ARBA00022759"/>
    </source>
</evidence>
<evidence type="ECO:0000256" key="2">
    <source>
        <dbReference type="ARBA" id="ARBA00004496"/>
    </source>
</evidence>
<evidence type="ECO:0000256" key="11">
    <source>
        <dbReference type="ARBA" id="ARBA00023204"/>
    </source>
</evidence>
<comment type="similarity">
    <text evidence="12">Belongs to the RecU family.</text>
</comment>
<keyword evidence="8" id="KW-0378">Hydrolase</keyword>
<sequence>MDYSYNNCANRAQGQYFEEIIARSLEYYLEKGWASIEKTPEPMKTIKNNGDGTFQAVFTKKAQPDYKGVLSGGQAIIFEAKYTEKDRIYQNVVTKEQETYLERYASLNARCFIMVCLQGSGFYRVPWTVWKGMKEAFGHKYMTRINLEHYKVPRKSIVHLLDGLELFDCS</sequence>
<evidence type="ECO:0000256" key="12">
    <source>
        <dbReference type="ARBA" id="ARBA00023447"/>
    </source>
</evidence>
<keyword evidence="11" id="KW-0234">DNA repair</keyword>
<dbReference type="InterPro" id="IPR004612">
    <property type="entry name" value="Resolv_RecU"/>
</dbReference>
<name>A0ABM8I9S9_9FIRM</name>
<evidence type="ECO:0000256" key="8">
    <source>
        <dbReference type="ARBA" id="ARBA00022801"/>
    </source>
</evidence>
<evidence type="ECO:0000256" key="13">
    <source>
        <dbReference type="ARBA" id="ARBA00029523"/>
    </source>
</evidence>
<evidence type="ECO:0000313" key="14">
    <source>
        <dbReference type="EMBL" id="BDZ77217.1"/>
    </source>
</evidence>
<accession>A0ABM8I9S9</accession>
<comment type="cofactor">
    <cofactor evidence="1">
        <name>Mg(2+)</name>
        <dbReference type="ChEBI" id="CHEBI:18420"/>
    </cofactor>
</comment>
<keyword evidence="7" id="KW-0227">DNA damage</keyword>
<keyword evidence="10" id="KW-0233">DNA recombination</keyword>
<evidence type="ECO:0000256" key="5">
    <source>
        <dbReference type="ARBA" id="ARBA00022723"/>
    </source>
</evidence>
<dbReference type="SUPFAM" id="SSF52980">
    <property type="entry name" value="Restriction endonuclease-like"/>
    <property type="match status" value="1"/>
</dbReference>